<keyword evidence="1" id="KW-1133">Transmembrane helix</keyword>
<feature type="transmembrane region" description="Helical" evidence="1">
    <location>
        <begin position="397"/>
        <end position="419"/>
    </location>
</feature>
<feature type="domain" description="DUF4178" evidence="2">
    <location>
        <begin position="69"/>
        <end position="207"/>
    </location>
</feature>
<evidence type="ECO:0000256" key="1">
    <source>
        <dbReference type="SAM" id="Phobius"/>
    </source>
</evidence>
<proteinExistence type="predicted"/>
<evidence type="ECO:0000313" key="4">
    <source>
        <dbReference type="Proteomes" id="UP000183200"/>
    </source>
</evidence>
<dbReference type="AlphaFoldDB" id="A0A1G9WW31"/>
<dbReference type="EMBL" id="FNGY01000005">
    <property type="protein sequence ID" value="SDM88660.1"/>
    <property type="molecule type" value="Genomic_DNA"/>
</dbReference>
<reference evidence="4" key="1">
    <citation type="submission" date="2016-10" db="EMBL/GenBank/DDBJ databases">
        <authorList>
            <person name="Varghese N."/>
            <person name="Submissions S."/>
        </authorList>
    </citation>
    <scope>NUCLEOTIDE SEQUENCE [LARGE SCALE GENOMIC DNA]</scope>
    <source>
        <strain evidence="4">DSM 19110</strain>
    </source>
</reference>
<feature type="transmembrane region" description="Helical" evidence="1">
    <location>
        <begin position="244"/>
        <end position="266"/>
    </location>
</feature>
<name>A0A1G9WW31_9SPHI</name>
<gene>
    <name evidence="3" type="ORF">SAMN05421820_105298</name>
</gene>
<evidence type="ECO:0000259" key="2">
    <source>
        <dbReference type="Pfam" id="PF13785"/>
    </source>
</evidence>
<sequence>MASLNIPSFPSVETLICPKCDWRITSYDLHGSVFFACPSCKSYVERLKSLEFGVKGKLSPPVLKPVLPLGSTGVLKELEFKVICYLEKKERNTAYCWREYLLYSPENGYVTLAEFDGHWSFIGGKEIFPDLAHFVPNGLNMIPYNGSDYRLFNKYAPVVTAMVGEADWDVVNEKIAALEFVAPPFMLVKEKTQSSPQRVDYYLAEYLELQVIAEAFKLDSAVFPVKTGIGAIQPSRYYDRWNTLFPITGIAIVVILLLQLLFATLVPEQELINDDFEITAVAGSQDNSFKPFITPAFSLNRVSSNIEFTFSSRVDNNWLEATIVLINEESNKTWEVTQGMEYYHGVEDGESWDEGSRETSVLISDLPRGKYHLNVYPASGDQHLSNLYIRAVTNVNMWRNTLVTIFLLLIYPAFCWYMMTRFEKKRWDNSDHSPFVN</sequence>
<dbReference type="Pfam" id="PF13785">
    <property type="entry name" value="DUF4178"/>
    <property type="match status" value="1"/>
</dbReference>
<organism evidence="3 4">
    <name type="scientific">Pedobacter steynii</name>
    <dbReference type="NCBI Taxonomy" id="430522"/>
    <lineage>
        <taxon>Bacteria</taxon>
        <taxon>Pseudomonadati</taxon>
        <taxon>Bacteroidota</taxon>
        <taxon>Sphingobacteriia</taxon>
        <taxon>Sphingobacteriales</taxon>
        <taxon>Sphingobacteriaceae</taxon>
        <taxon>Pedobacter</taxon>
    </lineage>
</organism>
<evidence type="ECO:0000313" key="3">
    <source>
        <dbReference type="EMBL" id="SDM88660.1"/>
    </source>
</evidence>
<accession>A0A1G9WW31</accession>
<protein>
    <recommendedName>
        <fullName evidence="2">DUF4178 domain-containing protein</fullName>
    </recommendedName>
</protein>
<keyword evidence="4" id="KW-1185">Reference proteome</keyword>
<dbReference type="InterPro" id="IPR025235">
    <property type="entry name" value="DUF4178"/>
</dbReference>
<keyword evidence="1" id="KW-0812">Transmembrane</keyword>
<dbReference type="OrthoDB" id="713199at2"/>
<dbReference type="Proteomes" id="UP000183200">
    <property type="component" value="Unassembled WGS sequence"/>
</dbReference>
<dbReference type="RefSeq" id="WP_083361899.1">
    <property type="nucleotide sequence ID" value="NZ_FNGY01000005.1"/>
</dbReference>
<keyword evidence="1" id="KW-0472">Membrane</keyword>